<feature type="region of interest" description="Disordered" evidence="2">
    <location>
        <begin position="489"/>
        <end position="528"/>
    </location>
</feature>
<dbReference type="Pfam" id="PF13384">
    <property type="entry name" value="HTH_23"/>
    <property type="match status" value="1"/>
</dbReference>
<dbReference type="InterPro" id="IPR012337">
    <property type="entry name" value="RNaseH-like_sf"/>
</dbReference>
<evidence type="ECO:0000259" key="3">
    <source>
        <dbReference type="PROSITE" id="PS50994"/>
    </source>
</evidence>
<dbReference type="InterPro" id="IPR036397">
    <property type="entry name" value="RNaseH_sf"/>
</dbReference>
<dbReference type="InterPro" id="IPR054353">
    <property type="entry name" value="IstA-like_C"/>
</dbReference>
<dbReference type="NCBIfam" id="NF033546">
    <property type="entry name" value="transpos_IS21"/>
    <property type="match status" value="1"/>
</dbReference>
<dbReference type="Pfam" id="PF22483">
    <property type="entry name" value="Mu-transpos_C_2"/>
    <property type="match status" value="1"/>
</dbReference>
<dbReference type="GO" id="GO:0003676">
    <property type="term" value="F:nucleic acid binding"/>
    <property type="evidence" value="ECO:0007669"/>
    <property type="project" value="InterPro"/>
</dbReference>
<organism evidence="4">
    <name type="scientific">uncultured prokaryote</name>
    <dbReference type="NCBI Taxonomy" id="198431"/>
    <lineage>
        <taxon>unclassified sequences</taxon>
        <taxon>environmental samples</taxon>
    </lineage>
</organism>
<dbReference type="SUPFAM" id="SSF46689">
    <property type="entry name" value="Homeodomain-like"/>
    <property type="match status" value="1"/>
</dbReference>
<protein>
    <recommendedName>
        <fullName evidence="3">Integrase catalytic domain-containing protein</fullName>
    </recommendedName>
</protein>
<dbReference type="PANTHER" id="PTHR35004">
    <property type="entry name" value="TRANSPOSASE RV3428C-RELATED"/>
    <property type="match status" value="1"/>
</dbReference>
<dbReference type="PROSITE" id="PS50994">
    <property type="entry name" value="INTEGRASE"/>
    <property type="match status" value="1"/>
</dbReference>
<accession>A0A0H5Q0N4</accession>
<dbReference type="PANTHER" id="PTHR35004:SF8">
    <property type="entry name" value="TRANSPOSASE RV3428C-RELATED"/>
    <property type="match status" value="1"/>
</dbReference>
<dbReference type="AlphaFoldDB" id="A0A0H5Q0N4"/>
<dbReference type="SUPFAM" id="SSF53098">
    <property type="entry name" value="Ribonuclease H-like"/>
    <property type="match status" value="1"/>
</dbReference>
<reference evidence="4" key="2">
    <citation type="submission" date="2015-07" db="EMBL/GenBank/DDBJ databases">
        <title>Plasmids, circular viruses and viroids from rat gut.</title>
        <authorList>
            <person name="Jorgensen T.J."/>
            <person name="Hansen M.A."/>
            <person name="Xu Z."/>
            <person name="Tabak M.A."/>
            <person name="Sorensen S.J."/>
            <person name="Hansen L.H."/>
        </authorList>
    </citation>
    <scope>NUCLEOTIDE SEQUENCE</scope>
    <source>
        <strain evidence="4">RGRH0419</strain>
    </source>
</reference>
<dbReference type="InterPro" id="IPR036388">
    <property type="entry name" value="WH-like_DNA-bd_sf"/>
</dbReference>
<evidence type="ECO:0000256" key="1">
    <source>
        <dbReference type="ARBA" id="ARBA00009277"/>
    </source>
</evidence>
<feature type="compositionally biased region" description="Polar residues" evidence="2">
    <location>
        <begin position="489"/>
        <end position="504"/>
    </location>
</feature>
<evidence type="ECO:0000256" key="2">
    <source>
        <dbReference type="SAM" id="MobiDB-lite"/>
    </source>
</evidence>
<sequence>MTQIKNILRCYAMGMGIKGISNVFGISRNTVRKYVRRYQDSGLSLEKLLSLSEERIEEMFAGGVTRERVPSARREALEALLPEYAKRLSRKGTLVKMLYAEYSNSHPDGYKHAQFETLLRRYMLQIKAIGHVEHPAGDQMYVDFAGDRLEVTDANTGEVRSVEVFVAILPCSQYTYCEAVWSQKKEDFILACENALRFYGGAPMAIVPDNLKSAVIKSDRNEPIINEEFAAFAEFYNCAVYPARVRHPKDKALVENAVKLMYRSVYADIEGKVFHDLSSLNEAILQSLDSFNRRKLSGRKESRRELFEEMERDYLQELPARRYQMKSRKSVTVLRNSYVTLNKHHYSMPKEFIGKRVDIIYDADTLEIFYGLKLITTHNRDDTPYAYTQKASHNLPGRHGSYEKDLDEIFQRAASVDNILLVYLKEVAAEKKYLPLAFKICRGIMSLEKKYGLERLVAACACASQSRRYGYQEVLDILEHGEDVDFMSSAETESEGVTQSTPAQHKNIRGREYYSNKSNSKKSENGNK</sequence>
<feature type="domain" description="Integrase catalytic" evidence="3">
    <location>
        <begin position="131"/>
        <end position="327"/>
    </location>
</feature>
<dbReference type="Gene3D" id="3.30.420.10">
    <property type="entry name" value="Ribonuclease H-like superfamily/Ribonuclease H"/>
    <property type="match status" value="1"/>
</dbReference>
<reference evidence="4" key="1">
    <citation type="submission" date="2015-06" db="EMBL/GenBank/DDBJ databases">
        <authorList>
            <person name="Joergensen T."/>
        </authorList>
    </citation>
    <scope>NUCLEOTIDE SEQUENCE</scope>
    <source>
        <strain evidence="4">RGRH0419</strain>
    </source>
</reference>
<name>A0A0H5Q0N4_9ZZZZ</name>
<dbReference type="InterPro" id="IPR001584">
    <property type="entry name" value="Integrase_cat-core"/>
</dbReference>
<evidence type="ECO:0000313" key="4">
    <source>
        <dbReference type="EMBL" id="CRY94969.1"/>
    </source>
</evidence>
<dbReference type="Gene3D" id="1.10.10.10">
    <property type="entry name" value="Winged helix-like DNA-binding domain superfamily/Winged helix DNA-binding domain"/>
    <property type="match status" value="1"/>
</dbReference>
<dbReference type="InterPro" id="IPR009057">
    <property type="entry name" value="Homeodomain-like_sf"/>
</dbReference>
<dbReference type="EMBL" id="LN853065">
    <property type="protein sequence ID" value="CRY94969.1"/>
    <property type="molecule type" value="Genomic_DNA"/>
</dbReference>
<dbReference type="GO" id="GO:0015074">
    <property type="term" value="P:DNA integration"/>
    <property type="evidence" value="ECO:0007669"/>
    <property type="project" value="InterPro"/>
</dbReference>
<proteinExistence type="inferred from homology"/>
<comment type="similarity">
    <text evidence="1">Belongs to the transposase IS21/IS408/IS1162 family.</text>
</comment>